<dbReference type="InterPro" id="IPR044898">
    <property type="entry name" value="CDI_dom_sf"/>
</dbReference>
<dbReference type="GO" id="GO:0004861">
    <property type="term" value="F:cyclin-dependent protein serine/threonine kinase inhibitor activity"/>
    <property type="evidence" value="ECO:0007669"/>
    <property type="project" value="InterPro"/>
</dbReference>
<keyword evidence="5" id="KW-0131">Cell cycle</keyword>
<reference evidence="8 9" key="1">
    <citation type="journal article" date="2018" name="Sci. Rep.">
        <title>Genomic signatures of local adaptation to the degree of environmental predictability in rotifers.</title>
        <authorList>
            <person name="Franch-Gras L."/>
            <person name="Hahn C."/>
            <person name="Garcia-Roger E.M."/>
            <person name="Carmona M.J."/>
            <person name="Serra M."/>
            <person name="Gomez A."/>
        </authorList>
    </citation>
    <scope>NUCLEOTIDE SEQUENCE [LARGE SCALE GENOMIC DNA]</scope>
    <source>
        <strain evidence="8">HYR1</strain>
    </source>
</reference>
<evidence type="ECO:0000256" key="4">
    <source>
        <dbReference type="ARBA" id="ARBA00023242"/>
    </source>
</evidence>
<evidence type="ECO:0000256" key="5">
    <source>
        <dbReference type="ARBA" id="ARBA00023306"/>
    </source>
</evidence>
<dbReference type="Proteomes" id="UP000276133">
    <property type="component" value="Unassembled WGS sequence"/>
</dbReference>
<dbReference type="Gene3D" id="4.10.365.10">
    <property type="entry name" value="p27"/>
    <property type="match status" value="1"/>
</dbReference>
<protein>
    <recommendedName>
        <fullName evidence="7">Cyclin-dependent kinase inhibitor domain-containing protein</fullName>
    </recommendedName>
</protein>
<dbReference type="GO" id="GO:0051726">
    <property type="term" value="P:regulation of cell cycle"/>
    <property type="evidence" value="ECO:0007669"/>
    <property type="project" value="InterPro"/>
</dbReference>
<evidence type="ECO:0000256" key="3">
    <source>
        <dbReference type="ARBA" id="ARBA00023013"/>
    </source>
</evidence>
<evidence type="ECO:0000259" key="7">
    <source>
        <dbReference type="Pfam" id="PF02234"/>
    </source>
</evidence>
<evidence type="ECO:0000256" key="1">
    <source>
        <dbReference type="ARBA" id="ARBA00004123"/>
    </source>
</evidence>
<keyword evidence="3" id="KW-0649">Protein kinase inhibitor</keyword>
<feature type="domain" description="Cyclin-dependent kinase inhibitor" evidence="7">
    <location>
        <begin position="63"/>
        <end position="104"/>
    </location>
</feature>
<comment type="caution">
    <text evidence="8">The sequence shown here is derived from an EMBL/GenBank/DDBJ whole genome shotgun (WGS) entry which is preliminary data.</text>
</comment>
<organism evidence="8 9">
    <name type="scientific">Brachionus plicatilis</name>
    <name type="common">Marine rotifer</name>
    <name type="synonym">Brachionus muelleri</name>
    <dbReference type="NCBI Taxonomy" id="10195"/>
    <lineage>
        <taxon>Eukaryota</taxon>
        <taxon>Metazoa</taxon>
        <taxon>Spiralia</taxon>
        <taxon>Gnathifera</taxon>
        <taxon>Rotifera</taxon>
        <taxon>Eurotatoria</taxon>
        <taxon>Monogononta</taxon>
        <taxon>Pseudotrocha</taxon>
        <taxon>Ploima</taxon>
        <taxon>Brachionidae</taxon>
        <taxon>Brachionus</taxon>
    </lineage>
</organism>
<feature type="region of interest" description="Disordered" evidence="6">
    <location>
        <begin position="1"/>
        <end position="57"/>
    </location>
</feature>
<dbReference type="Pfam" id="PF02234">
    <property type="entry name" value="CDI"/>
    <property type="match status" value="1"/>
</dbReference>
<evidence type="ECO:0000313" key="9">
    <source>
        <dbReference type="Proteomes" id="UP000276133"/>
    </source>
</evidence>
<dbReference type="PANTHER" id="PTHR10265">
    <property type="entry name" value="CYCLIN-DEPENDENT KINASE INHIBITOR 1"/>
    <property type="match status" value="1"/>
</dbReference>
<evidence type="ECO:0000256" key="2">
    <source>
        <dbReference type="ARBA" id="ARBA00006726"/>
    </source>
</evidence>
<feature type="region of interest" description="Disordered" evidence="6">
    <location>
        <begin position="274"/>
        <end position="302"/>
    </location>
</feature>
<dbReference type="GO" id="GO:0005634">
    <property type="term" value="C:nucleus"/>
    <property type="evidence" value="ECO:0007669"/>
    <property type="project" value="UniProtKB-SubCell"/>
</dbReference>
<evidence type="ECO:0000256" key="6">
    <source>
        <dbReference type="SAM" id="MobiDB-lite"/>
    </source>
</evidence>
<proteinExistence type="inferred from homology"/>
<sequence>MRSKVLRSQAKQTPLKSVKEMFKPSKHTKPPGLKSPKASSTPEPSGSPVPPSPKHDRSIIKRNLFGIRLNHDQLNRDLAQMWKEQMEKQKQQWNFDFERLRPVNMSRASKSLNDLSLSDPQRYDWIRVNTYFAPSAFQSLSLPDHLLDTSLSPDFVISAFDKREIDHVYKNRSSLCDDETETEEEEDEALAVPQFYKYQRRLKLITNLNQDCSEDKENKKCKDAKVKKPLAKSTRRRRTRLNEGKKLTQSLIITFSENRRDTLRSAQNISAVNKKDKKDNLKQQSLLDLFKERKRKTSGGSQ</sequence>
<name>A0A3M7QJC1_BRAPC</name>
<keyword evidence="9" id="KW-1185">Reference proteome</keyword>
<comment type="similarity">
    <text evidence="2">Belongs to the CDI family.</text>
</comment>
<dbReference type="PANTHER" id="PTHR10265:SF45">
    <property type="entry name" value="DACAPO"/>
    <property type="match status" value="1"/>
</dbReference>
<dbReference type="EMBL" id="REGN01005931">
    <property type="protein sequence ID" value="RNA11547.1"/>
    <property type="molecule type" value="Genomic_DNA"/>
</dbReference>
<evidence type="ECO:0000313" key="8">
    <source>
        <dbReference type="EMBL" id="RNA11547.1"/>
    </source>
</evidence>
<dbReference type="OrthoDB" id="9940972at2759"/>
<accession>A0A3M7QJC1</accession>
<feature type="compositionally biased region" description="Basic residues" evidence="6">
    <location>
        <begin position="292"/>
        <end position="302"/>
    </location>
</feature>
<dbReference type="AlphaFoldDB" id="A0A3M7QJC1"/>
<comment type="subcellular location">
    <subcellularLocation>
        <location evidence="1">Nucleus</location>
    </subcellularLocation>
</comment>
<gene>
    <name evidence="8" type="ORF">BpHYR1_048207</name>
</gene>
<keyword evidence="4" id="KW-0539">Nucleus</keyword>
<dbReference type="InterPro" id="IPR003175">
    <property type="entry name" value="CDI_dom"/>
</dbReference>